<evidence type="ECO:0000313" key="2">
    <source>
        <dbReference type="Proteomes" id="UP001234297"/>
    </source>
</evidence>
<proteinExistence type="predicted"/>
<comment type="caution">
    <text evidence="1">The sequence shown here is derived from an EMBL/GenBank/DDBJ whole genome shotgun (WGS) entry which is preliminary data.</text>
</comment>
<dbReference type="EMBL" id="CM056813">
    <property type="protein sequence ID" value="KAJ8641852.1"/>
    <property type="molecule type" value="Genomic_DNA"/>
</dbReference>
<reference evidence="1 2" key="1">
    <citation type="journal article" date="2022" name="Hortic Res">
        <title>A haplotype resolved chromosomal level avocado genome allows analysis of novel avocado genes.</title>
        <authorList>
            <person name="Nath O."/>
            <person name="Fletcher S.J."/>
            <person name="Hayward A."/>
            <person name="Shaw L.M."/>
            <person name="Masouleh A.K."/>
            <person name="Furtado A."/>
            <person name="Henry R.J."/>
            <person name="Mitter N."/>
        </authorList>
    </citation>
    <scope>NUCLEOTIDE SEQUENCE [LARGE SCALE GENOMIC DNA]</scope>
    <source>
        <strain evidence="2">cv. Hass</strain>
    </source>
</reference>
<organism evidence="1 2">
    <name type="scientific">Persea americana</name>
    <name type="common">Avocado</name>
    <dbReference type="NCBI Taxonomy" id="3435"/>
    <lineage>
        <taxon>Eukaryota</taxon>
        <taxon>Viridiplantae</taxon>
        <taxon>Streptophyta</taxon>
        <taxon>Embryophyta</taxon>
        <taxon>Tracheophyta</taxon>
        <taxon>Spermatophyta</taxon>
        <taxon>Magnoliopsida</taxon>
        <taxon>Magnoliidae</taxon>
        <taxon>Laurales</taxon>
        <taxon>Lauraceae</taxon>
        <taxon>Persea</taxon>
    </lineage>
</organism>
<sequence length="155" mass="17143">MRRNPNFCSQKPQQAAARGYCLFPEEGVSRKGRIFVDDEDNEKGESDAPDLFDSLLSACYASEAIKYKELRSLCFLPSQERLEWWKNRRADRGGTVFEPGSSTAASASLFCLSLSLSMCLPGTSHVTSKGVDLCFRSWGWGELAGLHSTCAAWST</sequence>
<accession>A0ACC2M9L9</accession>
<evidence type="ECO:0000313" key="1">
    <source>
        <dbReference type="EMBL" id="KAJ8641852.1"/>
    </source>
</evidence>
<keyword evidence="2" id="KW-1185">Reference proteome</keyword>
<protein>
    <submittedName>
        <fullName evidence="1">Uncharacterized protein</fullName>
    </submittedName>
</protein>
<dbReference type="Proteomes" id="UP001234297">
    <property type="component" value="Chromosome 5"/>
</dbReference>
<gene>
    <name evidence="1" type="ORF">MRB53_018546</name>
</gene>
<name>A0ACC2M9L9_PERAE</name>